<gene>
    <name evidence="3" type="ORF">O9K51_06004</name>
</gene>
<dbReference type="InterPro" id="IPR005793">
    <property type="entry name" value="Formyl_trans_C"/>
</dbReference>
<dbReference type="InterPro" id="IPR001753">
    <property type="entry name" value="Enoyl-CoA_hydra/iso"/>
</dbReference>
<dbReference type="InterPro" id="IPR036477">
    <property type="entry name" value="Formyl_transf_N_sf"/>
</dbReference>
<dbReference type="InterPro" id="IPR011034">
    <property type="entry name" value="Formyl_transferase-like_C_sf"/>
</dbReference>
<dbReference type="SUPFAM" id="SSF53328">
    <property type="entry name" value="Formyltransferase"/>
    <property type="match status" value="1"/>
</dbReference>
<dbReference type="CDD" id="cd08701">
    <property type="entry name" value="FMT_C_HypX"/>
    <property type="match status" value="1"/>
</dbReference>
<dbReference type="AlphaFoldDB" id="A0AB34FU46"/>
<evidence type="ECO:0000259" key="2">
    <source>
        <dbReference type="Pfam" id="PF02911"/>
    </source>
</evidence>
<feature type="domain" description="Formyl transferase C-terminal" evidence="2">
    <location>
        <begin position="215"/>
        <end position="291"/>
    </location>
</feature>
<dbReference type="PANTHER" id="PTHR43388">
    <property type="entry name" value="HYDROGENASE MATURATION FACTOR HOXX"/>
    <property type="match status" value="1"/>
</dbReference>
<dbReference type="PANTHER" id="PTHR43388:SF1">
    <property type="entry name" value="HYDROGENASE MATURATION FACTOR HOXX"/>
    <property type="match status" value="1"/>
</dbReference>
<name>A0AB34FU46_9HYPO</name>
<dbReference type="Gene3D" id="3.40.50.12230">
    <property type="match status" value="1"/>
</dbReference>
<dbReference type="InterPro" id="IPR029045">
    <property type="entry name" value="ClpP/crotonase-like_dom_sf"/>
</dbReference>
<dbReference type="Pfam" id="PF02911">
    <property type="entry name" value="Formyl_trans_C"/>
    <property type="match status" value="1"/>
</dbReference>
<comment type="caution">
    <text evidence="3">The sequence shown here is derived from an EMBL/GenBank/DDBJ whole genome shotgun (WGS) entry which is preliminary data.</text>
</comment>
<evidence type="ECO:0000313" key="3">
    <source>
        <dbReference type="EMBL" id="KAJ6442445.1"/>
    </source>
</evidence>
<evidence type="ECO:0000256" key="1">
    <source>
        <dbReference type="SAM" id="MobiDB-lite"/>
    </source>
</evidence>
<dbReference type="InterPro" id="IPR047180">
    <property type="entry name" value="HoxX-like"/>
</dbReference>
<keyword evidence="4" id="KW-1185">Reference proteome</keyword>
<dbReference type="Gene3D" id="3.90.226.10">
    <property type="entry name" value="2-enoyl-CoA Hydratase, Chain A, domain 1"/>
    <property type="match status" value="1"/>
</dbReference>
<dbReference type="GO" id="GO:0003824">
    <property type="term" value="F:catalytic activity"/>
    <property type="evidence" value="ECO:0007669"/>
    <property type="project" value="InterPro"/>
</dbReference>
<dbReference type="SUPFAM" id="SSF50486">
    <property type="entry name" value="FMT C-terminal domain-like"/>
    <property type="match status" value="1"/>
</dbReference>
<dbReference type="Pfam" id="PF00378">
    <property type="entry name" value="ECH_1"/>
    <property type="match status" value="1"/>
</dbReference>
<sequence length="712" mass="77117">MIEAARLARPQLIICPFLTTRVPREVYDSFLTLIVHPGPPGDAGPSALDWLLMGDDGTESDGAPLLDPSRANLSLKGRSYWGVTVLQAIGQLDAGQVWAYDQFPVNIDEPGLTKSSLYRGPVTRAAISAVLAAIARIEAAPSVSGSPFGSPPTPPVSPGSETQSSDPGTKIPIDIVASQDYALFSVSSGELFYGGQTHSRPLLKATHRNFDTKIHTASEISRRIRSADSQPGCLSSLFGPKLYLYGGLVEEKVFPDASPGSIVAVRDEAICIATADRKGVWITHIRRIKTKADPDLWPKVPAAPGLVELGIIQNKTPPKDISCTDTPYNIDEWTKSSHAGFQEIWVEFAVDENRHVAYVHFELYNGAMSTSQCKRLTECLRALLQAAGNLPLTAVVLMGGSSYFSNGIHLNVIDSAQDPALESWYNINAINDVAHLILHEFPSRGVTTVAAVRGNCAAGGVALAAACDVVLAGEHVVFNPAYRALGLHGSEFHSLSYPGRCGPDGAAKLLRSMMPLSADDALRIGLVDAVVPGFDDALDFAIRHRVDSMLAPNSWPFRNVSLGRWKQNVDLSAPALAQARATELAEMSMDFWSARSDRYHERRRAFVRKIKPCSTPLRFASHRRGNGLLDEEEHDHFDSLEWFAGRSKARAKQDLCGQISQLVHEFSRSGSSDRAPGEPTDALQLRCNAPSGLTVVDRAVSTGALFPCYYTT</sequence>
<feature type="region of interest" description="Disordered" evidence="1">
    <location>
        <begin position="142"/>
        <end position="169"/>
    </location>
</feature>
<dbReference type="Proteomes" id="UP001163105">
    <property type="component" value="Unassembled WGS sequence"/>
</dbReference>
<proteinExistence type="predicted"/>
<organism evidence="3 4">
    <name type="scientific">Purpureocillium lavendulum</name>
    <dbReference type="NCBI Taxonomy" id="1247861"/>
    <lineage>
        <taxon>Eukaryota</taxon>
        <taxon>Fungi</taxon>
        <taxon>Dikarya</taxon>
        <taxon>Ascomycota</taxon>
        <taxon>Pezizomycotina</taxon>
        <taxon>Sordariomycetes</taxon>
        <taxon>Hypocreomycetidae</taxon>
        <taxon>Hypocreales</taxon>
        <taxon>Ophiocordycipitaceae</taxon>
        <taxon>Purpureocillium</taxon>
    </lineage>
</organism>
<dbReference type="CDD" id="cd06558">
    <property type="entry name" value="crotonase-like"/>
    <property type="match status" value="1"/>
</dbReference>
<evidence type="ECO:0000313" key="4">
    <source>
        <dbReference type="Proteomes" id="UP001163105"/>
    </source>
</evidence>
<dbReference type="EMBL" id="JAQHRD010000004">
    <property type="protein sequence ID" value="KAJ6442445.1"/>
    <property type="molecule type" value="Genomic_DNA"/>
</dbReference>
<dbReference type="SUPFAM" id="SSF52096">
    <property type="entry name" value="ClpP/crotonase"/>
    <property type="match status" value="1"/>
</dbReference>
<protein>
    <submittedName>
        <fullName evidence="3">C-type cyclin</fullName>
    </submittedName>
</protein>
<accession>A0AB34FU46</accession>
<reference evidence="3" key="1">
    <citation type="submission" date="2023-01" db="EMBL/GenBank/DDBJ databases">
        <title>The growth and conidiation of Purpureocillium lavendulum are regulated by nitrogen source and histone H3K14 acetylation.</title>
        <authorList>
            <person name="Tang P."/>
            <person name="Han J."/>
            <person name="Zhang C."/>
            <person name="Tang P."/>
            <person name="Qi F."/>
            <person name="Zhang K."/>
            <person name="Liang L."/>
        </authorList>
    </citation>
    <scope>NUCLEOTIDE SEQUENCE</scope>
    <source>
        <strain evidence="3">YMF1.00683</strain>
    </source>
</reference>